<evidence type="ECO:0000256" key="4">
    <source>
        <dbReference type="ARBA" id="ARBA00022989"/>
    </source>
</evidence>
<gene>
    <name evidence="7" type="ORF">P5673_000465</name>
</gene>
<dbReference type="Pfam" id="PF04117">
    <property type="entry name" value="Mpv17_PMP22"/>
    <property type="match status" value="1"/>
</dbReference>
<dbReference type="GO" id="GO:0005778">
    <property type="term" value="C:peroxisomal membrane"/>
    <property type="evidence" value="ECO:0007669"/>
    <property type="project" value="TreeGrafter"/>
</dbReference>
<reference evidence="7" key="2">
    <citation type="journal article" date="2023" name="Science">
        <title>Genomic signatures of disease resistance in endangered staghorn corals.</title>
        <authorList>
            <person name="Vollmer S.V."/>
            <person name="Selwyn J.D."/>
            <person name="Despard B.A."/>
            <person name="Roesel C.L."/>
        </authorList>
    </citation>
    <scope>NUCLEOTIDE SEQUENCE</scope>
    <source>
        <strain evidence="7">K2</strain>
    </source>
</reference>
<dbReference type="Proteomes" id="UP001249851">
    <property type="component" value="Unassembled WGS sequence"/>
</dbReference>
<comment type="subcellular location">
    <subcellularLocation>
        <location evidence="1">Membrane</location>
        <topology evidence="1">Multi-pass membrane protein</topology>
    </subcellularLocation>
</comment>
<dbReference type="EMBL" id="JARQWQ010000001">
    <property type="protein sequence ID" value="KAK2574317.1"/>
    <property type="molecule type" value="Genomic_DNA"/>
</dbReference>
<sequence>MASSSGSGSWDEDKAKSLLVRLATKYNHYLRTNPVLTKSITSAVTAGLGNIVSQKIQKRGKNLPLEYRPVIAFSAYGFFLSGPLIHYFYEFLDKFIPKTASYSKAKRLLIDRGVMSPALLLVFFYVVAILEGKSHEGAIRKIGQHYWTALKMSWRVWIIFQFFNLNYVPREYRVLAGNMMSFLWSVYLAGKRSEEPYKIAK</sequence>
<evidence type="ECO:0000256" key="5">
    <source>
        <dbReference type="ARBA" id="ARBA00023136"/>
    </source>
</evidence>
<dbReference type="PANTHER" id="PTHR11266:SF80">
    <property type="entry name" value="PEROXISOMAL MEMBRANE PROTEIN 2"/>
    <property type="match status" value="1"/>
</dbReference>
<dbReference type="InterPro" id="IPR007248">
    <property type="entry name" value="Mpv17_PMP22"/>
</dbReference>
<keyword evidence="8" id="KW-1185">Reference proteome</keyword>
<keyword evidence="3 6" id="KW-0812">Transmembrane</keyword>
<dbReference type="PANTHER" id="PTHR11266">
    <property type="entry name" value="PEROXISOMAL MEMBRANE PROTEIN 2, PXMP2 MPV17"/>
    <property type="match status" value="1"/>
</dbReference>
<feature type="transmembrane region" description="Helical" evidence="6">
    <location>
        <begin position="70"/>
        <end position="89"/>
    </location>
</feature>
<protein>
    <submittedName>
        <fullName evidence="7">Peroxisomal membrane protein 2</fullName>
    </submittedName>
</protein>
<evidence type="ECO:0000256" key="3">
    <source>
        <dbReference type="ARBA" id="ARBA00022692"/>
    </source>
</evidence>
<evidence type="ECO:0000313" key="7">
    <source>
        <dbReference type="EMBL" id="KAK2574317.1"/>
    </source>
</evidence>
<proteinExistence type="inferred from homology"/>
<comment type="similarity">
    <text evidence="2 6">Belongs to the peroxisomal membrane protein PXMP2/4 family.</text>
</comment>
<keyword evidence="4 6" id="KW-1133">Transmembrane helix</keyword>
<feature type="transmembrane region" description="Helical" evidence="6">
    <location>
        <begin position="109"/>
        <end position="130"/>
    </location>
</feature>
<evidence type="ECO:0000256" key="2">
    <source>
        <dbReference type="ARBA" id="ARBA00006824"/>
    </source>
</evidence>
<accession>A0AAD9R758</accession>
<evidence type="ECO:0000256" key="6">
    <source>
        <dbReference type="RuleBase" id="RU363053"/>
    </source>
</evidence>
<dbReference type="AlphaFoldDB" id="A0AAD9R758"/>
<comment type="caution">
    <text evidence="7">The sequence shown here is derived from an EMBL/GenBank/DDBJ whole genome shotgun (WGS) entry which is preliminary data.</text>
</comment>
<name>A0AAD9R758_ACRCE</name>
<keyword evidence="5 6" id="KW-0472">Membrane</keyword>
<organism evidence="7 8">
    <name type="scientific">Acropora cervicornis</name>
    <name type="common">Staghorn coral</name>
    <dbReference type="NCBI Taxonomy" id="6130"/>
    <lineage>
        <taxon>Eukaryota</taxon>
        <taxon>Metazoa</taxon>
        <taxon>Cnidaria</taxon>
        <taxon>Anthozoa</taxon>
        <taxon>Hexacorallia</taxon>
        <taxon>Scleractinia</taxon>
        <taxon>Astrocoeniina</taxon>
        <taxon>Acroporidae</taxon>
        <taxon>Acropora</taxon>
    </lineage>
</organism>
<evidence type="ECO:0000313" key="8">
    <source>
        <dbReference type="Proteomes" id="UP001249851"/>
    </source>
</evidence>
<evidence type="ECO:0000256" key="1">
    <source>
        <dbReference type="ARBA" id="ARBA00004141"/>
    </source>
</evidence>
<reference evidence="7" key="1">
    <citation type="journal article" date="2023" name="G3 (Bethesda)">
        <title>Whole genome assembly and annotation of the endangered Caribbean coral Acropora cervicornis.</title>
        <authorList>
            <person name="Selwyn J.D."/>
            <person name="Vollmer S.V."/>
        </authorList>
    </citation>
    <scope>NUCLEOTIDE SEQUENCE</scope>
    <source>
        <strain evidence="7">K2</strain>
    </source>
</reference>